<accession>A0ABU8BNH9</accession>
<protein>
    <recommendedName>
        <fullName evidence="3">S1 motif domain-containing protein</fullName>
    </recommendedName>
</protein>
<evidence type="ECO:0000313" key="1">
    <source>
        <dbReference type="EMBL" id="MEH2560097.1"/>
    </source>
</evidence>
<organism evidence="1 2">
    <name type="scientific">Bradyrhizobium algeriense</name>
    <dbReference type="NCBI Taxonomy" id="634784"/>
    <lineage>
        <taxon>Bacteria</taxon>
        <taxon>Pseudomonadati</taxon>
        <taxon>Pseudomonadota</taxon>
        <taxon>Alphaproteobacteria</taxon>
        <taxon>Hyphomicrobiales</taxon>
        <taxon>Nitrobacteraceae</taxon>
        <taxon>Bradyrhizobium</taxon>
    </lineage>
</organism>
<dbReference type="EMBL" id="JAZHRV010000001">
    <property type="protein sequence ID" value="MEH2560097.1"/>
    <property type="molecule type" value="Genomic_DNA"/>
</dbReference>
<name>A0ABU8BNH9_9BRAD</name>
<keyword evidence="2" id="KW-1185">Reference proteome</keyword>
<sequence>MLFGRRRRGHRLAIGIADPALVVGPTEFDPLPQMLDPDRHVGEVVRLAIVAHDHAATEEVRVTISRLPG</sequence>
<dbReference type="Proteomes" id="UP001364224">
    <property type="component" value="Unassembled WGS sequence"/>
</dbReference>
<comment type="caution">
    <text evidence="1">The sequence shown here is derived from an EMBL/GenBank/DDBJ whole genome shotgun (WGS) entry which is preliminary data.</text>
</comment>
<evidence type="ECO:0008006" key="3">
    <source>
        <dbReference type="Google" id="ProtNLM"/>
    </source>
</evidence>
<evidence type="ECO:0000313" key="2">
    <source>
        <dbReference type="Proteomes" id="UP001364224"/>
    </source>
</evidence>
<reference evidence="1 2" key="1">
    <citation type="submission" date="2024-02" db="EMBL/GenBank/DDBJ databases">
        <title>Adaptive strategies in a cosmopolitan and abundant soil bacterium.</title>
        <authorList>
            <person name="Carini P."/>
        </authorList>
    </citation>
    <scope>NUCLEOTIDE SEQUENCE [LARGE SCALE GENOMIC DNA]</scope>
    <source>
        <strain evidence="1 2">AZCC 1608</strain>
    </source>
</reference>
<gene>
    <name evidence="1" type="ORF">V1286_007626</name>
</gene>
<proteinExistence type="predicted"/>